<gene>
    <name evidence="1" type="ORF">MBEBAB_2808</name>
</gene>
<proteinExistence type="predicted"/>
<dbReference type="EMBL" id="BATC01000086">
    <property type="protein sequence ID" value="GAD60558.1"/>
    <property type="molecule type" value="Genomic_DNA"/>
</dbReference>
<organism evidence="1 2">
    <name type="scientific">Brevundimonas abyssalis TAR-001</name>
    <dbReference type="NCBI Taxonomy" id="1391729"/>
    <lineage>
        <taxon>Bacteria</taxon>
        <taxon>Pseudomonadati</taxon>
        <taxon>Pseudomonadota</taxon>
        <taxon>Alphaproteobacteria</taxon>
        <taxon>Caulobacterales</taxon>
        <taxon>Caulobacteraceae</taxon>
        <taxon>Brevundimonas</taxon>
    </lineage>
</organism>
<evidence type="ECO:0000313" key="1">
    <source>
        <dbReference type="EMBL" id="GAD60558.1"/>
    </source>
</evidence>
<name>A0A8E0NDT0_9CAUL</name>
<protein>
    <submittedName>
        <fullName evidence="1">Uncharacterized protein</fullName>
    </submittedName>
</protein>
<evidence type="ECO:0000313" key="2">
    <source>
        <dbReference type="Proteomes" id="UP000016569"/>
    </source>
</evidence>
<comment type="caution">
    <text evidence="1">The sequence shown here is derived from an EMBL/GenBank/DDBJ whole genome shotgun (WGS) entry which is preliminary data.</text>
</comment>
<reference evidence="2" key="1">
    <citation type="journal article" date="2013" name="Genome Announc.">
        <title>Draft Genome Sequence of the Dimorphic Prosthecate Bacterium Brevundimonas abyssalis TAR-001T.</title>
        <authorList>
            <person name="Tsubouchi T."/>
            <person name="Nishi S."/>
            <person name="Usui K."/>
            <person name="Shimane Y."/>
            <person name="Takaki Y."/>
            <person name="Maruyama T."/>
            <person name="Hatada Y."/>
        </authorList>
    </citation>
    <scope>NUCLEOTIDE SEQUENCE [LARGE SCALE GENOMIC DNA]</scope>
    <source>
        <strain evidence="2">TAR-001</strain>
    </source>
</reference>
<sequence>MADGAHSPARLKREPEVRRALPYARHLSPDIIALDSGA</sequence>
<dbReference type="Proteomes" id="UP000016569">
    <property type="component" value="Unassembled WGS sequence"/>
</dbReference>
<accession>A0A8E0NDT0</accession>
<keyword evidence="2" id="KW-1185">Reference proteome</keyword>
<dbReference type="AlphaFoldDB" id="A0A8E0NDT0"/>